<dbReference type="OrthoDB" id="2102561at2759"/>
<name>A0A9P1MX64_9PELO</name>
<evidence type="ECO:0000313" key="4">
    <source>
        <dbReference type="Proteomes" id="UP001152747"/>
    </source>
</evidence>
<dbReference type="Pfam" id="PF00106">
    <property type="entry name" value="adh_short"/>
    <property type="match status" value="1"/>
</dbReference>
<dbReference type="PROSITE" id="PS00061">
    <property type="entry name" value="ADH_SHORT"/>
    <property type="match status" value="1"/>
</dbReference>
<evidence type="ECO:0000256" key="1">
    <source>
        <dbReference type="ARBA" id="ARBA00023002"/>
    </source>
</evidence>
<gene>
    <name evidence="3" type="ORF">CAMP_LOCUS1831</name>
</gene>
<dbReference type="PRINTS" id="PR00081">
    <property type="entry name" value="GDHRDH"/>
</dbReference>
<dbReference type="InterPro" id="IPR036291">
    <property type="entry name" value="NAD(P)-bd_dom_sf"/>
</dbReference>
<accession>A0A9P1MX64</accession>
<dbReference type="PANTHER" id="PTHR43313:SF7">
    <property type="entry name" value="17-BETA-HYDROXYSTEROID DEHYDROGENASE TYPE 6"/>
    <property type="match status" value="1"/>
</dbReference>
<sequence length="271" mass="30099">MTVFAGCLTQTGIDNLKEDSNAGTKLDAFLLDVGDDKSCQEAGIYIEKQLAGKPLHAVVNNAGITGKFLKDDFLDIEEYKKVSDINMFGVIRSTHAVKKLIKKSKGRIVNVVSAAARIALPGLGPYTASKYGVSGFCDVLRQELAPFGVSVHILEPGLFDTPLVAREKIQREIQKAWDEAPNDIREEYGEAFYNESQRGIHSILEKFSSKEISLVVDANFHAMTSKWPRARYQVGWDSILLYIPFSYLPTGAQDLIFQALNYFIMPKPAKC</sequence>
<dbReference type="GO" id="GO:0016491">
    <property type="term" value="F:oxidoreductase activity"/>
    <property type="evidence" value="ECO:0007669"/>
    <property type="project" value="UniProtKB-KW"/>
</dbReference>
<dbReference type="SUPFAM" id="SSF51735">
    <property type="entry name" value="NAD(P)-binding Rossmann-fold domains"/>
    <property type="match status" value="1"/>
</dbReference>
<comment type="similarity">
    <text evidence="2">Belongs to the short-chain dehydrogenases/reductases (SDR) family.</text>
</comment>
<dbReference type="AlphaFoldDB" id="A0A9P1MX64"/>
<dbReference type="PANTHER" id="PTHR43313">
    <property type="entry name" value="SHORT-CHAIN DEHYDROGENASE/REDUCTASE FAMILY 9C"/>
    <property type="match status" value="1"/>
</dbReference>
<dbReference type="EMBL" id="CANHGI010000001">
    <property type="protein sequence ID" value="CAI5439194.1"/>
    <property type="molecule type" value="Genomic_DNA"/>
</dbReference>
<comment type="caution">
    <text evidence="3">The sequence shown here is derived from an EMBL/GenBank/DDBJ whole genome shotgun (WGS) entry which is preliminary data.</text>
</comment>
<dbReference type="InterPro" id="IPR002347">
    <property type="entry name" value="SDR_fam"/>
</dbReference>
<keyword evidence="1" id="KW-0560">Oxidoreductase</keyword>
<dbReference type="Gene3D" id="3.40.50.720">
    <property type="entry name" value="NAD(P)-binding Rossmann-like Domain"/>
    <property type="match status" value="1"/>
</dbReference>
<dbReference type="Proteomes" id="UP001152747">
    <property type="component" value="Unassembled WGS sequence"/>
</dbReference>
<proteinExistence type="inferred from homology"/>
<organism evidence="3 4">
    <name type="scientific">Caenorhabditis angaria</name>
    <dbReference type="NCBI Taxonomy" id="860376"/>
    <lineage>
        <taxon>Eukaryota</taxon>
        <taxon>Metazoa</taxon>
        <taxon>Ecdysozoa</taxon>
        <taxon>Nematoda</taxon>
        <taxon>Chromadorea</taxon>
        <taxon>Rhabditida</taxon>
        <taxon>Rhabditina</taxon>
        <taxon>Rhabditomorpha</taxon>
        <taxon>Rhabditoidea</taxon>
        <taxon>Rhabditidae</taxon>
        <taxon>Peloderinae</taxon>
        <taxon>Caenorhabditis</taxon>
    </lineage>
</organism>
<reference evidence="3" key="1">
    <citation type="submission" date="2022-11" db="EMBL/GenBank/DDBJ databases">
        <authorList>
            <person name="Kikuchi T."/>
        </authorList>
    </citation>
    <scope>NUCLEOTIDE SEQUENCE</scope>
    <source>
        <strain evidence="3">PS1010</strain>
    </source>
</reference>
<dbReference type="InterPro" id="IPR020904">
    <property type="entry name" value="Sc_DH/Rdtase_CS"/>
</dbReference>
<dbReference type="GO" id="GO:0008202">
    <property type="term" value="P:steroid metabolic process"/>
    <property type="evidence" value="ECO:0007669"/>
    <property type="project" value="TreeGrafter"/>
</dbReference>
<protein>
    <submittedName>
        <fullName evidence="3">Uncharacterized protein</fullName>
    </submittedName>
</protein>
<dbReference type="PRINTS" id="PR00080">
    <property type="entry name" value="SDRFAMILY"/>
</dbReference>
<keyword evidence="4" id="KW-1185">Reference proteome</keyword>
<evidence type="ECO:0000256" key="2">
    <source>
        <dbReference type="RuleBase" id="RU000363"/>
    </source>
</evidence>
<evidence type="ECO:0000313" key="3">
    <source>
        <dbReference type="EMBL" id="CAI5439194.1"/>
    </source>
</evidence>